<dbReference type="RefSeq" id="WP_136456939.1">
    <property type="nucleotide sequence ID" value="NZ_SRSF01000001.1"/>
</dbReference>
<keyword evidence="4" id="KW-1185">Reference proteome</keyword>
<dbReference type="OrthoDB" id="9985967at2"/>
<dbReference type="AlphaFoldDB" id="A0A4S4NTZ9"/>
<gene>
    <name evidence="3" type="ORF">E4021_05015</name>
</gene>
<protein>
    <submittedName>
        <fullName evidence="3">Uncharacterized protein</fullName>
    </submittedName>
</protein>
<accession>A0A4S4NTZ9</accession>
<feature type="signal peptide" evidence="2">
    <location>
        <begin position="1"/>
        <end position="24"/>
    </location>
</feature>
<keyword evidence="1" id="KW-1133">Transmembrane helix</keyword>
<feature type="transmembrane region" description="Helical" evidence="1">
    <location>
        <begin position="48"/>
        <end position="68"/>
    </location>
</feature>
<evidence type="ECO:0000256" key="2">
    <source>
        <dbReference type="SAM" id="SignalP"/>
    </source>
</evidence>
<dbReference type="Proteomes" id="UP000308528">
    <property type="component" value="Unassembled WGS sequence"/>
</dbReference>
<feature type="chain" id="PRO_5020327357" evidence="2">
    <location>
        <begin position="25"/>
        <end position="75"/>
    </location>
</feature>
<reference evidence="3 4" key="1">
    <citation type="submission" date="2019-04" db="EMBL/GenBank/DDBJ databases">
        <title>Lewinella litorea sp. nov., isolated from a marine sand.</title>
        <authorList>
            <person name="Yoon J.-H."/>
        </authorList>
    </citation>
    <scope>NUCLEOTIDE SEQUENCE [LARGE SCALE GENOMIC DNA]</scope>
    <source>
        <strain evidence="3 4">HSMS-39</strain>
    </source>
</reference>
<comment type="caution">
    <text evidence="3">The sequence shown here is derived from an EMBL/GenBank/DDBJ whole genome shotgun (WGS) entry which is preliminary data.</text>
</comment>
<keyword evidence="1" id="KW-0472">Membrane</keyword>
<keyword evidence="1" id="KW-0812">Transmembrane</keyword>
<organism evidence="3 4">
    <name type="scientific">Neolewinella litorea</name>
    <dbReference type="NCBI Taxonomy" id="2562452"/>
    <lineage>
        <taxon>Bacteria</taxon>
        <taxon>Pseudomonadati</taxon>
        <taxon>Bacteroidota</taxon>
        <taxon>Saprospiria</taxon>
        <taxon>Saprospirales</taxon>
        <taxon>Lewinellaceae</taxon>
        <taxon>Neolewinella</taxon>
    </lineage>
</organism>
<name>A0A4S4NTZ9_9BACT</name>
<evidence type="ECO:0000313" key="3">
    <source>
        <dbReference type="EMBL" id="THH41948.1"/>
    </source>
</evidence>
<sequence length="75" mass="8452">MHLNFQRLFFLLFSAMLTTATLLAQPEGESPYSSSNVDAPPGDNFFNTYGLVIICGVIFFGLILFLVFRGRRRTT</sequence>
<evidence type="ECO:0000313" key="4">
    <source>
        <dbReference type="Proteomes" id="UP000308528"/>
    </source>
</evidence>
<keyword evidence="2" id="KW-0732">Signal</keyword>
<proteinExistence type="predicted"/>
<evidence type="ECO:0000256" key="1">
    <source>
        <dbReference type="SAM" id="Phobius"/>
    </source>
</evidence>
<dbReference type="EMBL" id="SRSF01000001">
    <property type="protein sequence ID" value="THH41948.1"/>
    <property type="molecule type" value="Genomic_DNA"/>
</dbReference>